<protein>
    <submittedName>
        <fullName evidence="2">Uncharacterized protein</fullName>
    </submittedName>
</protein>
<organism evidence="2 3">
    <name type="scientific">Paraburkholderia fungorum</name>
    <dbReference type="NCBI Taxonomy" id="134537"/>
    <lineage>
        <taxon>Bacteria</taxon>
        <taxon>Pseudomonadati</taxon>
        <taxon>Pseudomonadota</taxon>
        <taxon>Betaproteobacteria</taxon>
        <taxon>Burkholderiales</taxon>
        <taxon>Burkholderiaceae</taxon>
        <taxon>Paraburkholderia</taxon>
    </lineage>
</organism>
<sequence length="56" mass="6329">MANWTTADITRQIGRSPGDAQFSRNAQDKAVAARLRDVWEELCNVRWPSAIMEHAS</sequence>
<evidence type="ECO:0000313" key="2">
    <source>
        <dbReference type="EMBL" id="AJZ60231.1"/>
    </source>
</evidence>
<dbReference type="RefSeq" id="WP_158380685.1">
    <property type="nucleotide sequence ID" value="NZ_CP010026.1"/>
</dbReference>
<gene>
    <name evidence="2" type="ORF">OI25_1283</name>
</gene>
<dbReference type="AlphaFoldDB" id="A0AAU8THX6"/>
<dbReference type="Proteomes" id="UP000032614">
    <property type="component" value="Chromosome 1"/>
</dbReference>
<name>A0AAU8THX6_9BURK</name>
<evidence type="ECO:0000313" key="3">
    <source>
        <dbReference type="Proteomes" id="UP000032614"/>
    </source>
</evidence>
<feature type="region of interest" description="Disordered" evidence="1">
    <location>
        <begin position="1"/>
        <end position="24"/>
    </location>
</feature>
<dbReference type="EMBL" id="CP010026">
    <property type="protein sequence ID" value="AJZ60231.1"/>
    <property type="molecule type" value="Genomic_DNA"/>
</dbReference>
<dbReference type="GeneID" id="66521177"/>
<accession>A0AAU8THX6</accession>
<reference evidence="2 3" key="1">
    <citation type="journal article" date="2015" name="Genome Announc.">
        <title>Complete genome sequences for 59 burkholderia isolates, both pathogenic and near neighbor.</title>
        <authorList>
            <person name="Johnson S.L."/>
            <person name="Bishop-Lilly K.A."/>
            <person name="Ladner J.T."/>
            <person name="Daligault H.E."/>
            <person name="Davenport K.W."/>
            <person name="Jaissle J."/>
            <person name="Frey K.G."/>
            <person name="Koroleva G.I."/>
            <person name="Bruce D.C."/>
            <person name="Coyne S.R."/>
            <person name="Broomall S.M."/>
            <person name="Li P.E."/>
            <person name="Teshima H."/>
            <person name="Gibbons H.S."/>
            <person name="Palacios G.F."/>
            <person name="Rosenzweig C.N."/>
            <person name="Redden C.L."/>
            <person name="Xu Y."/>
            <person name="Minogue T.D."/>
            <person name="Chain P.S."/>
        </authorList>
    </citation>
    <scope>NUCLEOTIDE SEQUENCE [LARGE SCALE GENOMIC DNA]</scope>
    <source>
        <strain evidence="2 3">ATCC BAA-463</strain>
    </source>
</reference>
<proteinExistence type="predicted"/>
<dbReference type="KEGG" id="bfn:OI25_1283"/>
<evidence type="ECO:0000256" key="1">
    <source>
        <dbReference type="SAM" id="MobiDB-lite"/>
    </source>
</evidence>